<dbReference type="Proteomes" id="UP000282312">
    <property type="component" value="Unassembled WGS sequence"/>
</dbReference>
<proteinExistence type="predicted"/>
<evidence type="ECO:0000313" key="1">
    <source>
        <dbReference type="EMBL" id="RQX02996.1"/>
    </source>
</evidence>
<dbReference type="InterPro" id="IPR025851">
    <property type="entry name" value="SUKH-4"/>
</dbReference>
<dbReference type="OrthoDB" id="9906187at2"/>
<dbReference type="RefSeq" id="WP_124772872.1">
    <property type="nucleotide sequence ID" value="NZ_JBEZFR010000038.1"/>
</dbReference>
<dbReference type="Pfam" id="PF14435">
    <property type="entry name" value="SUKH-4"/>
    <property type="match status" value="1"/>
</dbReference>
<evidence type="ECO:0000313" key="2">
    <source>
        <dbReference type="Proteomes" id="UP000282312"/>
    </source>
</evidence>
<dbReference type="AlphaFoldDB" id="A0A3N9WQ91"/>
<gene>
    <name evidence="1" type="ORF">DLJ59_13615</name>
</gene>
<evidence type="ECO:0008006" key="3">
    <source>
        <dbReference type="Google" id="ProtNLM"/>
    </source>
</evidence>
<keyword evidence="2" id="KW-1185">Reference proteome</keyword>
<dbReference type="EMBL" id="QGSZ01000198">
    <property type="protein sequence ID" value="RQX02996.1"/>
    <property type="molecule type" value="Genomic_DNA"/>
</dbReference>
<comment type="caution">
    <text evidence="1">The sequence shown here is derived from an EMBL/GenBank/DDBJ whole genome shotgun (WGS) entry which is preliminary data.</text>
</comment>
<accession>A0A3N9WQ91</accession>
<protein>
    <recommendedName>
        <fullName evidence="3">SUKH-4 immunity protein</fullName>
    </recommendedName>
</protein>
<name>A0A3N9WQ91_9ACTN</name>
<sequence>MTTYPADQVASVAVGEARTILTDFGLPDGRPAPFHPAHTLHQLDSDPRYLVIGAWGREGVLIALDIEDGRVVGYTPWANEIYQVNTSLHRFVDCINAIKAAAPLSPDNPRYNSYDAAGDHVLAALAAIDPDELSDSDSFWLDIADDIKVGDYDTE</sequence>
<reference evidence="1 2" key="1">
    <citation type="submission" date="2018-05" db="EMBL/GenBank/DDBJ databases">
        <title>Micromonospora from Atacama Desert.</title>
        <authorList>
            <person name="Carro L."/>
            <person name="Goodfellow M."/>
            <person name="Klenk H.-P."/>
        </authorList>
    </citation>
    <scope>NUCLEOTIDE SEQUENCE [LARGE SCALE GENOMIC DNA]</scope>
    <source>
        <strain evidence="1 2">LB39</strain>
    </source>
</reference>
<organism evidence="1 2">
    <name type="scientific">Micromonospora inaquosa</name>
    <dbReference type="NCBI Taxonomy" id="2203716"/>
    <lineage>
        <taxon>Bacteria</taxon>
        <taxon>Bacillati</taxon>
        <taxon>Actinomycetota</taxon>
        <taxon>Actinomycetes</taxon>
        <taxon>Micromonosporales</taxon>
        <taxon>Micromonosporaceae</taxon>
        <taxon>Micromonospora</taxon>
    </lineage>
</organism>